<keyword evidence="2" id="KW-1133">Transmembrane helix</keyword>
<evidence type="ECO:0000256" key="1">
    <source>
        <dbReference type="SAM" id="MobiDB-lite"/>
    </source>
</evidence>
<reference evidence="4" key="1">
    <citation type="journal article" date="2019" name="Int. J. Syst. Evol. Microbiol.">
        <title>The Global Catalogue of Microorganisms (GCM) 10K type strain sequencing project: providing services to taxonomists for standard genome sequencing and annotation.</title>
        <authorList>
            <consortium name="The Broad Institute Genomics Platform"/>
            <consortium name="The Broad Institute Genome Sequencing Center for Infectious Disease"/>
            <person name="Wu L."/>
            <person name="Ma J."/>
        </authorList>
    </citation>
    <scope>NUCLEOTIDE SEQUENCE [LARGE SCALE GENOMIC DNA]</scope>
    <source>
        <strain evidence="4">CGMCC 4.7152</strain>
    </source>
</reference>
<evidence type="ECO:0000313" key="4">
    <source>
        <dbReference type="Proteomes" id="UP001595912"/>
    </source>
</evidence>
<evidence type="ECO:0008006" key="5">
    <source>
        <dbReference type="Google" id="ProtNLM"/>
    </source>
</evidence>
<feature type="region of interest" description="Disordered" evidence="1">
    <location>
        <begin position="1"/>
        <end position="48"/>
    </location>
</feature>
<dbReference type="RefSeq" id="WP_380121207.1">
    <property type="nucleotide sequence ID" value="NZ_JBHSIU010000046.1"/>
</dbReference>
<dbReference type="Proteomes" id="UP001595912">
    <property type="component" value="Unassembled WGS sequence"/>
</dbReference>
<name>A0ABV9W2C9_9ACTN</name>
<feature type="transmembrane region" description="Helical" evidence="2">
    <location>
        <begin position="113"/>
        <end position="139"/>
    </location>
</feature>
<organism evidence="3 4">
    <name type="scientific">Dactylosporangium cerinum</name>
    <dbReference type="NCBI Taxonomy" id="1434730"/>
    <lineage>
        <taxon>Bacteria</taxon>
        <taxon>Bacillati</taxon>
        <taxon>Actinomycetota</taxon>
        <taxon>Actinomycetes</taxon>
        <taxon>Micromonosporales</taxon>
        <taxon>Micromonosporaceae</taxon>
        <taxon>Dactylosporangium</taxon>
    </lineage>
</organism>
<keyword evidence="2" id="KW-0812">Transmembrane</keyword>
<dbReference type="EMBL" id="JBHSIU010000046">
    <property type="protein sequence ID" value="MFC5002786.1"/>
    <property type="molecule type" value="Genomic_DNA"/>
</dbReference>
<comment type="caution">
    <text evidence="3">The sequence shown here is derived from an EMBL/GenBank/DDBJ whole genome shotgun (WGS) entry which is preliminary data.</text>
</comment>
<feature type="transmembrane region" description="Helical" evidence="2">
    <location>
        <begin position="319"/>
        <end position="350"/>
    </location>
</feature>
<keyword evidence="2" id="KW-0472">Membrane</keyword>
<gene>
    <name evidence="3" type="ORF">ACFPIJ_33780</name>
</gene>
<accession>A0ABV9W2C9</accession>
<feature type="transmembrane region" description="Helical" evidence="2">
    <location>
        <begin position="406"/>
        <end position="426"/>
    </location>
</feature>
<evidence type="ECO:0000256" key="2">
    <source>
        <dbReference type="SAM" id="Phobius"/>
    </source>
</evidence>
<sequence>MNNHRTPDGVNGDPAPDGMNGDPALGGVNGDPAPDGMNGDPALGDVNDDPALERAYRRLLLAYPRRFRRDRGTEILTTLLDAAPPGRRRPTTWDAVDLLVGGIRARFLPPPGALNAVTATLAALLVGIGGAAATGWLGWQASTTMPSAQAAAATAQTAFGEPATDPVADPGDPLDQDWLGMRTSPGDEGNTGPHPAPGAVQLRLRTGSQDPVSVLAGARERMVAAGWRTDESAADNVFWASKGDQVVRVTALAGDRTPDGGGSWSEGDPVSLMVSVHSPAPGAVTVLALAGLLAGAVTGWLAAAWALHTRARHRSRLRVATLVLGLSSLTLGVTTVLLPALAGVAGLASIDGWSPHDSLVAAAAVRGAGFLAYVVALGLAGTAVLAVLAPATPAPAGPLPRAKHPVVWLVALSLLVAFLGLSGQIAL</sequence>
<feature type="transmembrane region" description="Helical" evidence="2">
    <location>
        <begin position="370"/>
        <end position="394"/>
    </location>
</feature>
<proteinExistence type="predicted"/>
<evidence type="ECO:0000313" key="3">
    <source>
        <dbReference type="EMBL" id="MFC5002786.1"/>
    </source>
</evidence>
<protein>
    <recommendedName>
        <fullName evidence="5">Integral membrane protein</fullName>
    </recommendedName>
</protein>
<keyword evidence="4" id="KW-1185">Reference proteome</keyword>
<feature type="region of interest" description="Disordered" evidence="1">
    <location>
        <begin position="180"/>
        <end position="199"/>
    </location>
</feature>
<feature type="transmembrane region" description="Helical" evidence="2">
    <location>
        <begin position="283"/>
        <end position="307"/>
    </location>
</feature>